<evidence type="ECO:0000259" key="6">
    <source>
        <dbReference type="Pfam" id="PF00081"/>
    </source>
</evidence>
<evidence type="ECO:0000313" key="8">
    <source>
        <dbReference type="EMBL" id="MFD1611265.1"/>
    </source>
</evidence>
<keyword evidence="4 5" id="KW-0560">Oxidoreductase</keyword>
<evidence type="ECO:0000256" key="4">
    <source>
        <dbReference type="ARBA" id="ARBA00023002"/>
    </source>
</evidence>
<dbReference type="InterPro" id="IPR036314">
    <property type="entry name" value="SOD_C_sf"/>
</dbReference>
<dbReference type="InterPro" id="IPR019831">
    <property type="entry name" value="Mn/Fe_SOD_N"/>
</dbReference>
<evidence type="ECO:0000313" key="9">
    <source>
        <dbReference type="Proteomes" id="UP001597115"/>
    </source>
</evidence>
<sequence>MAFELPSLPYDTSAFGEILSAETFDFHWGKHHRAYVNKTNELAPKAGLEDRKLSEVIRAARQSDNKGLFNNSAQLWNHSFYWQCLSPERQQPTGTLKQKIEDAFGSTEALIDALKTESVNHFASGWGWLVLDGDRLKITSLHDGDSPVAYDGMKPLLTIDVWEHAYYIDYRNERPKYVEALLNRAINWDFVAQNLDGRGVERADQEPVGAVVA</sequence>
<feature type="domain" description="Manganese/iron superoxide dismutase C-terminal" evidence="7">
    <location>
        <begin position="92"/>
        <end position="194"/>
    </location>
</feature>
<dbReference type="Proteomes" id="UP001597115">
    <property type="component" value="Unassembled WGS sequence"/>
</dbReference>
<dbReference type="EMBL" id="JBHUDY010000001">
    <property type="protein sequence ID" value="MFD1611265.1"/>
    <property type="molecule type" value="Genomic_DNA"/>
</dbReference>
<comment type="catalytic activity">
    <reaction evidence="5">
        <text>2 superoxide + 2 H(+) = H2O2 + O2</text>
        <dbReference type="Rhea" id="RHEA:20696"/>
        <dbReference type="ChEBI" id="CHEBI:15378"/>
        <dbReference type="ChEBI" id="CHEBI:15379"/>
        <dbReference type="ChEBI" id="CHEBI:16240"/>
        <dbReference type="ChEBI" id="CHEBI:18421"/>
        <dbReference type="EC" id="1.15.1.1"/>
    </reaction>
</comment>
<dbReference type="Pfam" id="PF02777">
    <property type="entry name" value="Sod_Fe_C"/>
    <property type="match status" value="1"/>
</dbReference>
<dbReference type="SUPFAM" id="SSF54719">
    <property type="entry name" value="Fe,Mn superoxide dismutase (SOD), C-terminal domain"/>
    <property type="match status" value="1"/>
</dbReference>
<dbReference type="PRINTS" id="PR01703">
    <property type="entry name" value="MNSODISMTASE"/>
</dbReference>
<dbReference type="InterPro" id="IPR019833">
    <property type="entry name" value="Mn/Fe_SOD_BS"/>
</dbReference>
<comment type="similarity">
    <text evidence="1 5">Belongs to the iron/manganese superoxide dismutase family.</text>
</comment>
<gene>
    <name evidence="8" type="ORF">ACFSCW_05550</name>
</gene>
<keyword evidence="9" id="KW-1185">Reference proteome</keyword>
<evidence type="ECO:0000256" key="3">
    <source>
        <dbReference type="ARBA" id="ARBA00022723"/>
    </source>
</evidence>
<dbReference type="InterPro" id="IPR036324">
    <property type="entry name" value="Mn/Fe_SOD_N_sf"/>
</dbReference>
<dbReference type="PIRSF" id="PIRSF000349">
    <property type="entry name" value="SODismutase"/>
    <property type="match status" value="1"/>
</dbReference>
<dbReference type="PANTHER" id="PTHR42769:SF3">
    <property type="entry name" value="SUPEROXIDE DISMUTASE [FE] 2, CHLOROPLASTIC"/>
    <property type="match status" value="1"/>
</dbReference>
<name>A0ABW4I1X3_9SPHN</name>
<evidence type="ECO:0000256" key="1">
    <source>
        <dbReference type="ARBA" id="ARBA00008714"/>
    </source>
</evidence>
<dbReference type="RefSeq" id="WP_380887718.1">
    <property type="nucleotide sequence ID" value="NZ_JBHUDY010000001.1"/>
</dbReference>
<dbReference type="EC" id="1.15.1.1" evidence="2 5"/>
<keyword evidence="3 5" id="KW-0479">Metal-binding</keyword>
<dbReference type="SUPFAM" id="SSF46609">
    <property type="entry name" value="Fe,Mn superoxide dismutase (SOD), N-terminal domain"/>
    <property type="match status" value="1"/>
</dbReference>
<organism evidence="8 9">
    <name type="scientific">Sphingomonas tabacisoli</name>
    <dbReference type="NCBI Taxonomy" id="2249466"/>
    <lineage>
        <taxon>Bacteria</taxon>
        <taxon>Pseudomonadati</taxon>
        <taxon>Pseudomonadota</taxon>
        <taxon>Alphaproteobacteria</taxon>
        <taxon>Sphingomonadales</taxon>
        <taxon>Sphingomonadaceae</taxon>
        <taxon>Sphingomonas</taxon>
    </lineage>
</organism>
<reference evidence="9" key="1">
    <citation type="journal article" date="2019" name="Int. J. Syst. Evol. Microbiol.">
        <title>The Global Catalogue of Microorganisms (GCM) 10K type strain sequencing project: providing services to taxonomists for standard genome sequencing and annotation.</title>
        <authorList>
            <consortium name="The Broad Institute Genomics Platform"/>
            <consortium name="The Broad Institute Genome Sequencing Center for Infectious Disease"/>
            <person name="Wu L."/>
            <person name="Ma J."/>
        </authorList>
    </citation>
    <scope>NUCLEOTIDE SEQUENCE [LARGE SCALE GENOMIC DNA]</scope>
    <source>
        <strain evidence="9">CGMCC 1.16275</strain>
    </source>
</reference>
<accession>A0ABW4I1X3</accession>
<dbReference type="Gene3D" id="3.55.40.20">
    <property type="entry name" value="Iron/manganese superoxide dismutase, C-terminal domain"/>
    <property type="match status" value="1"/>
</dbReference>
<feature type="domain" description="Manganese/iron superoxide dismutase N-terminal" evidence="6">
    <location>
        <begin position="3"/>
        <end position="86"/>
    </location>
</feature>
<dbReference type="Pfam" id="PF00081">
    <property type="entry name" value="Sod_Fe_N"/>
    <property type="match status" value="1"/>
</dbReference>
<comment type="function">
    <text evidence="5">Destroys radicals which are normally produced within the cells and which are toxic to biological systems.</text>
</comment>
<protein>
    <recommendedName>
        <fullName evidence="2 5">Superoxide dismutase</fullName>
        <ecNumber evidence="2 5">1.15.1.1</ecNumber>
    </recommendedName>
</protein>
<dbReference type="Gene3D" id="1.10.287.990">
    <property type="entry name" value="Fe,Mn superoxide dismutase (SOD) domain"/>
    <property type="match status" value="1"/>
</dbReference>
<proteinExistence type="inferred from homology"/>
<dbReference type="PANTHER" id="PTHR42769">
    <property type="entry name" value="SUPEROXIDE DISMUTASE"/>
    <property type="match status" value="1"/>
</dbReference>
<dbReference type="InterPro" id="IPR019832">
    <property type="entry name" value="Mn/Fe_SOD_C"/>
</dbReference>
<dbReference type="InterPro" id="IPR001189">
    <property type="entry name" value="Mn/Fe_SOD"/>
</dbReference>
<evidence type="ECO:0000256" key="2">
    <source>
        <dbReference type="ARBA" id="ARBA00012682"/>
    </source>
</evidence>
<dbReference type="PROSITE" id="PS00088">
    <property type="entry name" value="SOD_MN"/>
    <property type="match status" value="1"/>
</dbReference>
<evidence type="ECO:0000256" key="5">
    <source>
        <dbReference type="RuleBase" id="RU000414"/>
    </source>
</evidence>
<evidence type="ECO:0000259" key="7">
    <source>
        <dbReference type="Pfam" id="PF02777"/>
    </source>
</evidence>
<dbReference type="GO" id="GO:0004784">
    <property type="term" value="F:superoxide dismutase activity"/>
    <property type="evidence" value="ECO:0007669"/>
    <property type="project" value="UniProtKB-EC"/>
</dbReference>
<comment type="caution">
    <text evidence="8">The sequence shown here is derived from an EMBL/GenBank/DDBJ whole genome shotgun (WGS) entry which is preliminary data.</text>
</comment>